<feature type="region of interest" description="Disordered" evidence="1">
    <location>
        <begin position="87"/>
        <end position="118"/>
    </location>
</feature>
<feature type="region of interest" description="Disordered" evidence="1">
    <location>
        <begin position="130"/>
        <end position="157"/>
    </location>
</feature>
<evidence type="ECO:0000313" key="3">
    <source>
        <dbReference type="Proteomes" id="UP000749559"/>
    </source>
</evidence>
<dbReference type="Proteomes" id="UP000749559">
    <property type="component" value="Unassembled WGS sequence"/>
</dbReference>
<reference evidence="2" key="1">
    <citation type="submission" date="2022-03" db="EMBL/GenBank/DDBJ databases">
        <authorList>
            <person name="Martin C."/>
        </authorList>
    </citation>
    <scope>NUCLEOTIDE SEQUENCE</scope>
</reference>
<comment type="caution">
    <text evidence="2">The sequence shown here is derived from an EMBL/GenBank/DDBJ whole genome shotgun (WGS) entry which is preliminary data.</text>
</comment>
<evidence type="ECO:0000256" key="1">
    <source>
        <dbReference type="SAM" id="MobiDB-lite"/>
    </source>
</evidence>
<name>A0A8J1Y757_OWEFU</name>
<dbReference type="AlphaFoldDB" id="A0A8J1Y757"/>
<feature type="region of interest" description="Disordered" evidence="1">
    <location>
        <begin position="1"/>
        <end position="25"/>
    </location>
</feature>
<dbReference type="EMBL" id="CAIIXF020000009">
    <property type="protein sequence ID" value="CAH1793651.1"/>
    <property type="molecule type" value="Genomic_DNA"/>
</dbReference>
<keyword evidence="3" id="KW-1185">Reference proteome</keyword>
<sequence>MATTSVAWLAPRRTRSPSEASSSTNHRLSLHQVLMNKSLAYPQIWTATSEWNMERREPYGNWKQDIQNQIHRLSNELNERRLKTDRTGFSYDINDPNGYFKRSNDHYDNSNNTNPYERFQSLDRSKSSIARRLDRQRSAPPLHRYPQIQDECMPEEG</sequence>
<accession>A0A8J1Y757</accession>
<protein>
    <submittedName>
        <fullName evidence="2">Uncharacterized protein</fullName>
    </submittedName>
</protein>
<evidence type="ECO:0000313" key="2">
    <source>
        <dbReference type="EMBL" id="CAH1793651.1"/>
    </source>
</evidence>
<gene>
    <name evidence="2" type="ORF">OFUS_LOCUS18473</name>
</gene>
<proteinExistence type="predicted"/>
<organism evidence="2 3">
    <name type="scientific">Owenia fusiformis</name>
    <name type="common">Polychaete worm</name>
    <dbReference type="NCBI Taxonomy" id="6347"/>
    <lineage>
        <taxon>Eukaryota</taxon>
        <taxon>Metazoa</taxon>
        <taxon>Spiralia</taxon>
        <taxon>Lophotrochozoa</taxon>
        <taxon>Annelida</taxon>
        <taxon>Polychaeta</taxon>
        <taxon>Sedentaria</taxon>
        <taxon>Canalipalpata</taxon>
        <taxon>Sabellida</taxon>
        <taxon>Oweniida</taxon>
        <taxon>Oweniidae</taxon>
        <taxon>Owenia</taxon>
    </lineage>
</organism>